<evidence type="ECO:0000313" key="2">
    <source>
        <dbReference type="EMBL" id="CAL5990775.1"/>
    </source>
</evidence>
<evidence type="ECO:0000313" key="3">
    <source>
        <dbReference type="Proteomes" id="UP001642409"/>
    </source>
</evidence>
<evidence type="ECO:0000313" key="1">
    <source>
        <dbReference type="EMBL" id="CAL5990772.1"/>
    </source>
</evidence>
<dbReference type="Proteomes" id="UP001642409">
    <property type="component" value="Unassembled WGS sequence"/>
</dbReference>
<reference evidence="1 3" key="1">
    <citation type="submission" date="2024-07" db="EMBL/GenBank/DDBJ databases">
        <authorList>
            <person name="Akdeniz Z."/>
        </authorList>
    </citation>
    <scope>NUCLEOTIDE SEQUENCE [LARGE SCALE GENOMIC DNA]</scope>
</reference>
<keyword evidence="3" id="KW-1185">Reference proteome</keyword>
<dbReference type="EMBL" id="CAXDID020000026">
    <property type="protein sequence ID" value="CAL5990772.1"/>
    <property type="molecule type" value="Genomic_DNA"/>
</dbReference>
<organism evidence="1 3">
    <name type="scientific">Hexamita inflata</name>
    <dbReference type="NCBI Taxonomy" id="28002"/>
    <lineage>
        <taxon>Eukaryota</taxon>
        <taxon>Metamonada</taxon>
        <taxon>Diplomonadida</taxon>
        <taxon>Hexamitidae</taxon>
        <taxon>Hexamitinae</taxon>
        <taxon>Hexamita</taxon>
    </lineage>
</organism>
<dbReference type="EMBL" id="CAXDID020000026">
    <property type="protein sequence ID" value="CAL5990775.1"/>
    <property type="molecule type" value="Genomic_DNA"/>
</dbReference>
<protein>
    <submittedName>
        <fullName evidence="1">Hypothetical_protein</fullName>
    </submittedName>
</protein>
<accession>A0ABP1HGK5</accession>
<name>A0ABP1HGK5_9EUKA</name>
<sequence>MSPSKYTNLIHNVQTRIINVSLCRNNQIVQFNFYIKLRRKLWAESVLNHTTAYRSLAVSHPMYTQLEAIHKCQPVASRQIQLENRENQQSQLHGKLGRFRHVSTREPLSFTNESAQREIILKGLFLKRAQQVCVSTSQLNLLHF</sequence>
<comment type="caution">
    <text evidence="1">The sequence shown here is derived from an EMBL/GenBank/DDBJ whole genome shotgun (WGS) entry which is preliminary data.</text>
</comment>
<proteinExistence type="predicted"/>
<gene>
    <name evidence="1" type="ORF">HINF_LOCUS11604</name>
    <name evidence="2" type="ORF">HINF_LOCUS11607</name>
</gene>